<dbReference type="GO" id="GO:0042575">
    <property type="term" value="C:DNA polymerase complex"/>
    <property type="evidence" value="ECO:0007669"/>
    <property type="project" value="TreeGrafter"/>
</dbReference>
<keyword evidence="12 15" id="KW-0511">Multifunctional enzyme</keyword>
<evidence type="ECO:0000256" key="11">
    <source>
        <dbReference type="ARBA" id="ARBA00023125"/>
    </source>
</evidence>
<sequence>MLLGDLKSAIGKALVSGYQLTPEACAALGSLQDPEVVIQRLIDSLSSAPERPLFIGKADVERAAGSVTSYADPPPTATPSPRLGEAEREGSVGIISGGESGATSGKISDFKSYFNDRFLHLYNILRARGDMKDATTPSKVVHNGKWQKVKLIGMVASKRDFKDGAVSIELEDPDGSIKVSVKPTNDQLRKKAARLMLDEVVCITGGTKSTTSISADDIIWPEISFVPRTSCLAGTAYAVFTSDIHVGSKMFMKENFQSFIKWLRGEYGDEKSQSLASKVKYLVIAGDLVDGVGIYPSQEEELEIVDLYKQYESAAEYLAMVPEGIRIIIIPGNHDACRPTLPTPPMYRDYADPVYSLKNVTMLGDPAQVALDGVKVLITHGRSLDDTIPAIPGCDFRNPQRAMIELLKSRHIAPIYGEKTPLAPEPFDRLVIDPVPNIFHAGHVHVEGIAEYRGVLAINSGTWQAQTKFQMSMGIVPKTCVVPVVDLSTFKAMELSFN</sequence>
<keyword evidence="10 15" id="KW-0239">DNA-directed DNA polymerase</keyword>
<dbReference type="AlphaFoldDB" id="A0A7C3F4Y9"/>
<dbReference type="PANTHER" id="PTHR10416">
    <property type="entry name" value="DNA POLYMERASE DELTA SUBUNIT 2"/>
    <property type="match status" value="1"/>
</dbReference>
<feature type="domain" description="DNA polymerase alpha/delta/epsilon subunit B" evidence="17">
    <location>
        <begin position="239"/>
        <end position="442"/>
    </location>
</feature>
<dbReference type="GO" id="GO:0006308">
    <property type="term" value="P:DNA catabolic process"/>
    <property type="evidence" value="ECO:0007669"/>
    <property type="project" value="UniProtKB-UniRule"/>
</dbReference>
<dbReference type="InterPro" id="IPR029052">
    <property type="entry name" value="Metallo-depent_PP-like"/>
</dbReference>
<comment type="subunit">
    <text evidence="3 15">Heterodimer of a large subunit and a small subunit.</text>
</comment>
<comment type="catalytic activity">
    <reaction evidence="1 15">
        <text>Exonucleolytic cleavage in the 3'- to 5'-direction to yield nucleoside 5'-phosphates.</text>
        <dbReference type="EC" id="3.1.11.1"/>
    </reaction>
</comment>
<dbReference type="InterPro" id="IPR012340">
    <property type="entry name" value="NA-bd_OB-fold"/>
</dbReference>
<evidence type="ECO:0000256" key="6">
    <source>
        <dbReference type="ARBA" id="ARBA00022705"/>
    </source>
</evidence>
<evidence type="ECO:0000256" key="16">
    <source>
        <dbReference type="SAM" id="MobiDB-lite"/>
    </source>
</evidence>
<dbReference type="InterPro" id="IPR024826">
    <property type="entry name" value="DNA_pol_delta/II_ssu"/>
</dbReference>
<reference evidence="18" key="1">
    <citation type="journal article" date="2020" name="mSystems">
        <title>Genome- and Community-Level Interaction Insights into Carbon Utilization and Element Cycling Functions of Hydrothermarchaeota in Hydrothermal Sediment.</title>
        <authorList>
            <person name="Zhou Z."/>
            <person name="Liu Y."/>
            <person name="Xu W."/>
            <person name="Pan J."/>
            <person name="Luo Z.H."/>
            <person name="Li M."/>
        </authorList>
    </citation>
    <scope>NUCLEOTIDE SEQUENCE [LARGE SCALE GENOMIC DNA]</scope>
    <source>
        <strain evidence="18">SpSt-468</strain>
    </source>
</reference>
<comment type="function">
    <text evidence="13 15">Possesses two activities: a DNA synthesis (polymerase) and an exonucleolytic activity that degrades single-stranded DNA in the 3' to 5' direction. Has a template-primer preference which is characteristic of a replicative DNA polymerase.</text>
</comment>
<evidence type="ECO:0000256" key="3">
    <source>
        <dbReference type="ARBA" id="ARBA00011315"/>
    </source>
</evidence>
<dbReference type="GO" id="GO:0008310">
    <property type="term" value="F:single-stranded DNA 3'-5' DNA exonuclease activity"/>
    <property type="evidence" value="ECO:0007669"/>
    <property type="project" value="UniProtKB-EC"/>
</dbReference>
<evidence type="ECO:0000259" key="17">
    <source>
        <dbReference type="Pfam" id="PF04042"/>
    </source>
</evidence>
<keyword evidence="9 15" id="KW-0269">Exonuclease</keyword>
<name>A0A7C3F4Y9_9CREN</name>
<comment type="catalytic activity">
    <reaction evidence="14 15">
        <text>DNA(n) + a 2'-deoxyribonucleoside 5'-triphosphate = DNA(n+1) + diphosphate</text>
        <dbReference type="Rhea" id="RHEA:22508"/>
        <dbReference type="Rhea" id="RHEA-COMP:17339"/>
        <dbReference type="Rhea" id="RHEA-COMP:17340"/>
        <dbReference type="ChEBI" id="CHEBI:33019"/>
        <dbReference type="ChEBI" id="CHEBI:61560"/>
        <dbReference type="ChEBI" id="CHEBI:173112"/>
        <dbReference type="EC" id="2.7.7.7"/>
    </reaction>
</comment>
<keyword evidence="8 15" id="KW-0378">Hydrolase</keyword>
<dbReference type="PANTHER" id="PTHR10416:SF0">
    <property type="entry name" value="DNA POLYMERASE DELTA SUBUNIT 2"/>
    <property type="match status" value="1"/>
</dbReference>
<dbReference type="SUPFAM" id="SSF56300">
    <property type="entry name" value="Metallo-dependent phosphatases"/>
    <property type="match status" value="1"/>
</dbReference>
<evidence type="ECO:0000256" key="4">
    <source>
        <dbReference type="ARBA" id="ARBA00022679"/>
    </source>
</evidence>
<evidence type="ECO:0000256" key="9">
    <source>
        <dbReference type="ARBA" id="ARBA00022839"/>
    </source>
</evidence>
<dbReference type="GO" id="GO:0006271">
    <property type="term" value="P:DNA strand elongation involved in DNA replication"/>
    <property type="evidence" value="ECO:0007669"/>
    <property type="project" value="TreeGrafter"/>
</dbReference>
<dbReference type="Gene3D" id="2.40.50.140">
    <property type="entry name" value="Nucleic acid-binding proteins"/>
    <property type="match status" value="1"/>
</dbReference>
<dbReference type="HAMAP" id="MF_00325">
    <property type="entry name" value="DNApol_II_A_arch"/>
    <property type="match status" value="1"/>
</dbReference>
<dbReference type="NCBIfam" id="NF003118">
    <property type="entry name" value="PRK04036.1-3"/>
    <property type="match status" value="1"/>
</dbReference>
<comment type="similarity">
    <text evidence="2 15">Belongs to the DNA polymerase delta/II small subunit family.</text>
</comment>
<dbReference type="EMBL" id="DSTX01000001">
    <property type="protein sequence ID" value="HFK19842.1"/>
    <property type="molecule type" value="Genomic_DNA"/>
</dbReference>
<protein>
    <recommendedName>
        <fullName evidence="15">DNA polymerase II small subunit</fullName>
        <shortName evidence="15">Pol II</shortName>
        <ecNumber evidence="15">2.7.7.7</ecNumber>
    </recommendedName>
    <alternativeName>
        <fullName evidence="15">Exodeoxyribonuclease small subunit</fullName>
        <ecNumber evidence="15">3.1.11.1</ecNumber>
    </alternativeName>
</protein>
<evidence type="ECO:0000256" key="1">
    <source>
        <dbReference type="ARBA" id="ARBA00000563"/>
    </source>
</evidence>
<gene>
    <name evidence="15" type="primary">polB</name>
    <name evidence="18" type="ORF">ENS19_01015</name>
</gene>
<evidence type="ECO:0000313" key="18">
    <source>
        <dbReference type="EMBL" id="HFK19842.1"/>
    </source>
</evidence>
<dbReference type="InterPro" id="IPR007185">
    <property type="entry name" value="DNA_pol_a/d/e_bsu"/>
</dbReference>
<evidence type="ECO:0000256" key="2">
    <source>
        <dbReference type="ARBA" id="ARBA00006035"/>
    </source>
</evidence>
<evidence type="ECO:0000256" key="12">
    <source>
        <dbReference type="ARBA" id="ARBA00023268"/>
    </source>
</evidence>
<evidence type="ECO:0000256" key="13">
    <source>
        <dbReference type="ARBA" id="ARBA00024817"/>
    </source>
</evidence>
<keyword evidence="4 15" id="KW-0808">Transferase</keyword>
<dbReference type="GO" id="GO:0003677">
    <property type="term" value="F:DNA binding"/>
    <property type="evidence" value="ECO:0007669"/>
    <property type="project" value="UniProtKB-UniRule"/>
</dbReference>
<dbReference type="EC" id="2.7.7.7" evidence="15"/>
<dbReference type="InterPro" id="IPR011149">
    <property type="entry name" value="Pol2_small_arc"/>
</dbReference>
<dbReference type="Gene3D" id="3.60.21.50">
    <property type="match status" value="1"/>
</dbReference>
<dbReference type="GO" id="GO:0003887">
    <property type="term" value="F:DNA-directed DNA polymerase activity"/>
    <property type="evidence" value="ECO:0007669"/>
    <property type="project" value="UniProtKB-UniRule"/>
</dbReference>
<keyword evidence="7 15" id="KW-0540">Nuclease</keyword>
<evidence type="ECO:0000256" key="5">
    <source>
        <dbReference type="ARBA" id="ARBA00022695"/>
    </source>
</evidence>
<organism evidence="18">
    <name type="scientific">Candidatus Methanomethylicus mesodigestus</name>
    <dbReference type="NCBI Taxonomy" id="1867258"/>
    <lineage>
        <taxon>Archaea</taxon>
        <taxon>Thermoproteota</taxon>
        <taxon>Methanosuratincolia</taxon>
        <taxon>Candidatus Methanomethylicales</taxon>
        <taxon>Candidatus Methanomethylicaceae</taxon>
        <taxon>Candidatus Methanomethylicus</taxon>
    </lineage>
</organism>
<dbReference type="Pfam" id="PF04042">
    <property type="entry name" value="DNA_pol_E_B"/>
    <property type="match status" value="1"/>
</dbReference>
<feature type="region of interest" description="Disordered" evidence="16">
    <location>
        <begin position="65"/>
        <end position="89"/>
    </location>
</feature>
<evidence type="ECO:0000256" key="15">
    <source>
        <dbReference type="HAMAP-Rule" id="MF_00325"/>
    </source>
</evidence>
<accession>A0A7C3F4Y9</accession>
<evidence type="ECO:0000256" key="10">
    <source>
        <dbReference type="ARBA" id="ARBA00022932"/>
    </source>
</evidence>
<dbReference type="EC" id="3.1.11.1" evidence="15"/>
<keyword evidence="6 15" id="KW-0235">DNA replication</keyword>
<proteinExistence type="inferred from homology"/>
<evidence type="ECO:0000256" key="8">
    <source>
        <dbReference type="ARBA" id="ARBA00022801"/>
    </source>
</evidence>
<comment type="caution">
    <text evidence="18">The sequence shown here is derived from an EMBL/GenBank/DDBJ whole genome shotgun (WGS) entry which is preliminary data.</text>
</comment>
<evidence type="ECO:0000256" key="14">
    <source>
        <dbReference type="ARBA" id="ARBA00049244"/>
    </source>
</evidence>
<evidence type="ECO:0000256" key="7">
    <source>
        <dbReference type="ARBA" id="ARBA00022722"/>
    </source>
</evidence>
<keyword evidence="5 15" id="KW-0548">Nucleotidyltransferase</keyword>
<keyword evidence="11 15" id="KW-0238">DNA-binding</keyword>